<dbReference type="Proteomes" id="UP000019485">
    <property type="component" value="Unassembled WGS sequence"/>
</dbReference>
<dbReference type="InterPro" id="IPR039422">
    <property type="entry name" value="MarR/SlyA-like"/>
</dbReference>
<dbReference type="EMBL" id="AZAN01000001">
    <property type="protein sequence ID" value="ETA71032.1"/>
    <property type="molecule type" value="Genomic_DNA"/>
</dbReference>
<dbReference type="SMART" id="SM00347">
    <property type="entry name" value="HTH_MARR"/>
    <property type="match status" value="1"/>
</dbReference>
<dbReference type="PANTHER" id="PTHR33164">
    <property type="entry name" value="TRANSCRIPTIONAL REGULATOR, MARR FAMILY"/>
    <property type="match status" value="1"/>
</dbReference>
<organism evidence="2 3">
    <name type="scientific">Actinospica robiniae DSM 44927</name>
    <dbReference type="NCBI Taxonomy" id="479430"/>
    <lineage>
        <taxon>Bacteria</taxon>
        <taxon>Bacillati</taxon>
        <taxon>Actinomycetota</taxon>
        <taxon>Actinomycetes</taxon>
        <taxon>Catenulisporales</taxon>
        <taxon>Actinospicaceae</taxon>
        <taxon>Actinospica</taxon>
    </lineage>
</organism>
<dbReference type="GO" id="GO:0003700">
    <property type="term" value="F:DNA-binding transcription factor activity"/>
    <property type="evidence" value="ECO:0007669"/>
    <property type="project" value="InterPro"/>
</dbReference>
<keyword evidence="3" id="KW-1185">Reference proteome</keyword>
<dbReference type="PRINTS" id="PR00598">
    <property type="entry name" value="HTHMARR"/>
</dbReference>
<name>W9E4F5_9ACTN</name>
<dbReference type="Pfam" id="PF12802">
    <property type="entry name" value="MarR_2"/>
    <property type="match status" value="1"/>
</dbReference>
<dbReference type="InterPro" id="IPR000835">
    <property type="entry name" value="HTH_MarR-typ"/>
</dbReference>
<dbReference type="PROSITE" id="PS50995">
    <property type="entry name" value="HTH_MARR_2"/>
    <property type="match status" value="1"/>
</dbReference>
<sequence>MPGFLDLHGRTNKAVRAAADARIRRHGLHLGQDHLLALLWAQDGRTPGELAAALEVSTPTVVKAATRMSAAGLLERRPDERDHRLVRIWLTDAGRALQLPIEQERRRLEEELIADLSPAERDQLLAALAKVHQAASRLQQDSV</sequence>
<comment type="caution">
    <text evidence="2">The sequence shown here is derived from an EMBL/GenBank/DDBJ whole genome shotgun (WGS) entry which is preliminary data.</text>
</comment>
<accession>W9E4F5</accession>
<dbReference type="PANTHER" id="PTHR33164:SF43">
    <property type="entry name" value="HTH-TYPE TRANSCRIPTIONAL REPRESSOR YETL"/>
    <property type="match status" value="1"/>
</dbReference>
<gene>
    <name evidence="2" type="ORF">ActroDRAFT_0052</name>
</gene>
<dbReference type="PATRIC" id="fig|479430.3.peg.55"/>
<dbReference type="AlphaFoldDB" id="W9E4F5"/>
<reference evidence="2 3" key="1">
    <citation type="submission" date="2013-08" db="EMBL/GenBank/DDBJ databases">
        <authorList>
            <consortium name="DOE Joint Genome Institute"/>
            <person name="Eisen J."/>
            <person name="Huntemann M."/>
            <person name="Han J."/>
            <person name="Chen A."/>
            <person name="Kyrpides N."/>
            <person name="Mavromatis K."/>
            <person name="Markowitz V."/>
            <person name="Palaniappan K."/>
            <person name="Ivanova N."/>
            <person name="Schaumberg A."/>
            <person name="Pati A."/>
            <person name="Liolios K."/>
            <person name="Nordberg H.P."/>
            <person name="Cantor M.N."/>
            <person name="Hua S.X."/>
            <person name="Woyke T."/>
        </authorList>
    </citation>
    <scope>NUCLEOTIDE SEQUENCE [LARGE SCALE GENOMIC DNA]</scope>
    <source>
        <strain evidence="2 3">DSM 44927</strain>
    </source>
</reference>
<dbReference type="RefSeq" id="WP_034260338.1">
    <property type="nucleotide sequence ID" value="NZ_KI632511.1"/>
</dbReference>
<evidence type="ECO:0000259" key="1">
    <source>
        <dbReference type="PROSITE" id="PS50995"/>
    </source>
</evidence>
<dbReference type="GO" id="GO:0006950">
    <property type="term" value="P:response to stress"/>
    <property type="evidence" value="ECO:0007669"/>
    <property type="project" value="TreeGrafter"/>
</dbReference>
<evidence type="ECO:0000313" key="2">
    <source>
        <dbReference type="EMBL" id="ETA71032.1"/>
    </source>
</evidence>
<proteinExistence type="predicted"/>
<feature type="domain" description="HTH marR-type" evidence="1">
    <location>
        <begin position="1"/>
        <end position="133"/>
    </location>
</feature>
<dbReference type="InterPro" id="IPR036390">
    <property type="entry name" value="WH_DNA-bd_sf"/>
</dbReference>
<dbReference type="Gene3D" id="1.10.10.10">
    <property type="entry name" value="Winged helix-like DNA-binding domain superfamily/Winged helix DNA-binding domain"/>
    <property type="match status" value="1"/>
</dbReference>
<evidence type="ECO:0000313" key="3">
    <source>
        <dbReference type="Proteomes" id="UP000019485"/>
    </source>
</evidence>
<dbReference type="SUPFAM" id="SSF46785">
    <property type="entry name" value="Winged helix' DNA-binding domain"/>
    <property type="match status" value="1"/>
</dbReference>
<dbReference type="OrthoDB" id="3177763at2"/>
<dbReference type="HOGENOM" id="CLU_083287_18_7_11"/>
<protein>
    <submittedName>
        <fullName evidence="2">Transcriptional regulator</fullName>
    </submittedName>
</protein>
<dbReference type="InterPro" id="IPR036388">
    <property type="entry name" value="WH-like_DNA-bd_sf"/>
</dbReference>